<keyword evidence="4" id="KW-0804">Transcription</keyword>
<dbReference type="Pfam" id="PF04082">
    <property type="entry name" value="Fungal_trans"/>
    <property type="match status" value="1"/>
</dbReference>
<reference evidence="8 9" key="1">
    <citation type="submission" date="2015-09" db="EMBL/GenBank/DDBJ databases">
        <title>Draft genome of a European isolate of the apple canker pathogen Neonectria ditissima.</title>
        <authorList>
            <person name="Gomez-Cortecero A."/>
            <person name="Harrison R.J."/>
            <person name="Armitage A.D."/>
        </authorList>
    </citation>
    <scope>NUCLEOTIDE SEQUENCE [LARGE SCALE GENOMIC DNA]</scope>
    <source>
        <strain evidence="8 9">R09/05</strain>
    </source>
</reference>
<dbReference type="CDD" id="cd12148">
    <property type="entry name" value="fungal_TF_MHR"/>
    <property type="match status" value="1"/>
</dbReference>
<organism evidence="8 9">
    <name type="scientific">Neonectria ditissima</name>
    <dbReference type="NCBI Taxonomy" id="78410"/>
    <lineage>
        <taxon>Eukaryota</taxon>
        <taxon>Fungi</taxon>
        <taxon>Dikarya</taxon>
        <taxon>Ascomycota</taxon>
        <taxon>Pezizomycotina</taxon>
        <taxon>Sordariomycetes</taxon>
        <taxon>Hypocreomycetidae</taxon>
        <taxon>Hypocreales</taxon>
        <taxon>Nectriaceae</taxon>
        <taxon>Neonectria</taxon>
    </lineage>
</organism>
<evidence type="ECO:0000313" key="8">
    <source>
        <dbReference type="EMBL" id="KPM43826.1"/>
    </source>
</evidence>
<evidence type="ECO:0000313" key="9">
    <source>
        <dbReference type="Proteomes" id="UP000050424"/>
    </source>
</evidence>
<dbReference type="InterPro" id="IPR007219">
    <property type="entry name" value="XnlR_reg_dom"/>
</dbReference>
<gene>
    <name evidence="8" type="ORF">AK830_g2784</name>
</gene>
<dbReference type="GO" id="GO:0006351">
    <property type="term" value="P:DNA-templated transcription"/>
    <property type="evidence" value="ECO:0007669"/>
    <property type="project" value="InterPro"/>
</dbReference>
<feature type="compositionally biased region" description="Polar residues" evidence="6">
    <location>
        <begin position="59"/>
        <end position="69"/>
    </location>
</feature>
<comment type="subcellular location">
    <subcellularLocation>
        <location evidence="1">Nucleus</location>
    </subcellularLocation>
</comment>
<keyword evidence="9" id="KW-1185">Reference proteome</keyword>
<dbReference type="GO" id="GO:0003677">
    <property type="term" value="F:DNA binding"/>
    <property type="evidence" value="ECO:0007669"/>
    <property type="project" value="UniProtKB-KW"/>
</dbReference>
<evidence type="ECO:0000259" key="7">
    <source>
        <dbReference type="SMART" id="SM00906"/>
    </source>
</evidence>
<feature type="domain" description="Xylanolytic transcriptional activator regulatory" evidence="7">
    <location>
        <begin position="205"/>
        <end position="278"/>
    </location>
</feature>
<keyword evidence="5" id="KW-0539">Nucleus</keyword>
<feature type="region of interest" description="Disordered" evidence="6">
    <location>
        <begin position="36"/>
        <end position="70"/>
    </location>
</feature>
<dbReference type="PANTHER" id="PTHR46910:SF37">
    <property type="entry name" value="ZN(II)2CYS6 TRANSCRIPTION FACTOR (EUROFUNG)"/>
    <property type="match status" value="1"/>
</dbReference>
<evidence type="ECO:0000256" key="5">
    <source>
        <dbReference type="ARBA" id="ARBA00023242"/>
    </source>
</evidence>
<evidence type="ECO:0000256" key="4">
    <source>
        <dbReference type="ARBA" id="ARBA00023163"/>
    </source>
</evidence>
<dbReference type="GO" id="GO:0005634">
    <property type="term" value="C:nucleus"/>
    <property type="evidence" value="ECO:0007669"/>
    <property type="project" value="UniProtKB-SubCell"/>
</dbReference>
<dbReference type="STRING" id="78410.A0A0P7BAL5"/>
<dbReference type="PANTHER" id="PTHR46910">
    <property type="entry name" value="TRANSCRIPTION FACTOR PDR1"/>
    <property type="match status" value="1"/>
</dbReference>
<dbReference type="SMART" id="SM00906">
    <property type="entry name" value="Fungal_trans"/>
    <property type="match status" value="1"/>
</dbReference>
<evidence type="ECO:0000256" key="3">
    <source>
        <dbReference type="ARBA" id="ARBA00023125"/>
    </source>
</evidence>
<comment type="caution">
    <text evidence="8">The sequence shown here is derived from an EMBL/GenBank/DDBJ whole genome shotgun (WGS) entry which is preliminary data.</text>
</comment>
<protein>
    <recommendedName>
        <fullName evidence="7">Xylanolytic transcriptional activator regulatory domain-containing protein</fullName>
    </recommendedName>
</protein>
<sequence>MTSSRPSASGSSAGRFEDIEGRLRAIEAQLWRNTSINQSAMDTDDDDQYVGASFGAHSPTPSSVDTPASLQPRKLLQLAESTEEEELPLPPRHEVDPLVDYYFEDFNQAMPIFHQEDFLAMVEDWYEIPSQRDQASWSAINVVIALSLRHNPSRTKAGDEMASTCIRNAQSAMDSLVYRDQDMKGLQVLLGLALLFLGTAHPHPACVLLATAVKLAHRLKLHRKGQLDAPGNSLEQQRLFWITYIIDRTISLHTTEPYLLRDVDMDIDIKEIQNTDTLYIAECDEVFDFFHVRVNLAFIQGKVYDHIYSVRASKLSTSQKQAATDRLDWMLNEWYKSVPECFTYKNAVKLDPSSQRHCISLHMAYYQCIFSSRRANAHDKPWVKQLIDFSDTISNKGKVATDSHLASPLLPSNWPSLVEAARSCLALSDLIDDGDSALRWSATCACQAAITVLAAQNLTLSQHYLHDQIEEDGMRIQRGIEQLEKNLCDAKDPYLNTIHSVCSDLGKRAALAVVKFHENAAAGGSFWDDELVLA</sequence>
<dbReference type="EMBL" id="LKCW01000027">
    <property type="protein sequence ID" value="KPM43826.1"/>
    <property type="molecule type" value="Genomic_DNA"/>
</dbReference>
<dbReference type="OrthoDB" id="271595at2759"/>
<accession>A0A0P7BAL5</accession>
<evidence type="ECO:0000256" key="2">
    <source>
        <dbReference type="ARBA" id="ARBA00023015"/>
    </source>
</evidence>
<dbReference type="Proteomes" id="UP000050424">
    <property type="component" value="Unassembled WGS sequence"/>
</dbReference>
<evidence type="ECO:0000256" key="6">
    <source>
        <dbReference type="SAM" id="MobiDB-lite"/>
    </source>
</evidence>
<dbReference type="AlphaFoldDB" id="A0A0P7BAL5"/>
<name>A0A0P7BAL5_9HYPO</name>
<dbReference type="GO" id="GO:0008270">
    <property type="term" value="F:zinc ion binding"/>
    <property type="evidence" value="ECO:0007669"/>
    <property type="project" value="InterPro"/>
</dbReference>
<keyword evidence="2" id="KW-0805">Transcription regulation</keyword>
<keyword evidence="3" id="KW-0238">DNA-binding</keyword>
<dbReference type="InterPro" id="IPR050987">
    <property type="entry name" value="AtrR-like"/>
</dbReference>
<dbReference type="GO" id="GO:0003700">
    <property type="term" value="F:DNA-binding transcription factor activity"/>
    <property type="evidence" value="ECO:0007669"/>
    <property type="project" value="InterPro"/>
</dbReference>
<evidence type="ECO:0000256" key="1">
    <source>
        <dbReference type="ARBA" id="ARBA00004123"/>
    </source>
</evidence>
<proteinExistence type="predicted"/>